<dbReference type="InterPro" id="IPR036291">
    <property type="entry name" value="NAD(P)-bd_dom_sf"/>
</dbReference>
<dbReference type="Gene3D" id="3.40.50.720">
    <property type="entry name" value="NAD(P)-binding Rossmann-like Domain"/>
    <property type="match status" value="1"/>
</dbReference>
<dbReference type="EMBL" id="BAAAQK010000025">
    <property type="protein sequence ID" value="GAA1871712.1"/>
    <property type="molecule type" value="Genomic_DNA"/>
</dbReference>
<dbReference type="Proteomes" id="UP001500449">
    <property type="component" value="Unassembled WGS sequence"/>
</dbReference>
<organism evidence="3 4">
    <name type="scientific">Pseudonocardia ailaonensis</name>
    <dbReference type="NCBI Taxonomy" id="367279"/>
    <lineage>
        <taxon>Bacteria</taxon>
        <taxon>Bacillati</taxon>
        <taxon>Actinomycetota</taxon>
        <taxon>Actinomycetes</taxon>
        <taxon>Pseudonocardiales</taxon>
        <taxon>Pseudonocardiaceae</taxon>
        <taxon>Pseudonocardia</taxon>
    </lineage>
</organism>
<dbReference type="NCBIfam" id="NF005559">
    <property type="entry name" value="PRK07231.1"/>
    <property type="match status" value="1"/>
</dbReference>
<keyword evidence="2" id="KW-0560">Oxidoreductase</keyword>
<dbReference type="SUPFAM" id="SSF51735">
    <property type="entry name" value="NAD(P)-binding Rossmann-fold domains"/>
    <property type="match status" value="1"/>
</dbReference>
<name>A0ABN2NJ85_9PSEU</name>
<evidence type="ECO:0000256" key="1">
    <source>
        <dbReference type="ARBA" id="ARBA00006484"/>
    </source>
</evidence>
<dbReference type="RefSeq" id="WP_344424839.1">
    <property type="nucleotide sequence ID" value="NZ_BAAAQK010000025.1"/>
</dbReference>
<dbReference type="PRINTS" id="PR00081">
    <property type="entry name" value="GDHRDH"/>
</dbReference>
<evidence type="ECO:0000313" key="4">
    <source>
        <dbReference type="Proteomes" id="UP001500449"/>
    </source>
</evidence>
<dbReference type="InterPro" id="IPR002347">
    <property type="entry name" value="SDR_fam"/>
</dbReference>
<dbReference type="Pfam" id="PF13561">
    <property type="entry name" value="adh_short_C2"/>
    <property type="match status" value="1"/>
</dbReference>
<dbReference type="PANTHER" id="PTHR42760">
    <property type="entry name" value="SHORT-CHAIN DEHYDROGENASES/REDUCTASES FAMILY MEMBER"/>
    <property type="match status" value="1"/>
</dbReference>
<reference evidence="3 4" key="1">
    <citation type="journal article" date="2019" name="Int. J. Syst. Evol. Microbiol.">
        <title>The Global Catalogue of Microorganisms (GCM) 10K type strain sequencing project: providing services to taxonomists for standard genome sequencing and annotation.</title>
        <authorList>
            <consortium name="The Broad Institute Genomics Platform"/>
            <consortium name="The Broad Institute Genome Sequencing Center for Infectious Disease"/>
            <person name="Wu L."/>
            <person name="Ma J."/>
        </authorList>
    </citation>
    <scope>NUCLEOTIDE SEQUENCE [LARGE SCALE GENOMIC DNA]</scope>
    <source>
        <strain evidence="3 4">JCM 16009</strain>
    </source>
</reference>
<comment type="caution">
    <text evidence="3">The sequence shown here is derived from an EMBL/GenBank/DDBJ whole genome shotgun (WGS) entry which is preliminary data.</text>
</comment>
<accession>A0ABN2NJ85</accession>
<sequence>MFGLAGLTALVTGAGSGIGAATCTALAELGASVVVADIAEDRCRQVADGVRERGGSAEVMRLDVTAEDDWRRAVDVIGAGLGRLDILVNNAGICLNVPLLEMSLAQWRRQQAVNLDGVFLGTKAAIPLLKAAGGGSIVNVSSTSGLVGNGGGMAGYSSTKGAVRLFSKSVALEFAPFNIRCNSIHPGIVVTPLWQKLFPDDPDFAVLTDDLNIPAKMDRHIPLGRAGEPREIAASIAFLCTAEAAFMTGAELVVDGGTVAV</sequence>
<proteinExistence type="inferred from homology"/>
<comment type="similarity">
    <text evidence="1">Belongs to the short-chain dehydrogenases/reductases (SDR) family.</text>
</comment>
<protein>
    <submittedName>
        <fullName evidence="3">Glucose 1-dehydrogenase</fullName>
    </submittedName>
</protein>
<dbReference type="PANTHER" id="PTHR42760:SF133">
    <property type="entry name" value="3-OXOACYL-[ACYL-CARRIER-PROTEIN] REDUCTASE"/>
    <property type="match status" value="1"/>
</dbReference>
<dbReference type="PRINTS" id="PR00080">
    <property type="entry name" value="SDRFAMILY"/>
</dbReference>
<evidence type="ECO:0000256" key="2">
    <source>
        <dbReference type="ARBA" id="ARBA00023002"/>
    </source>
</evidence>
<gene>
    <name evidence="3" type="ORF">GCM10009836_60710</name>
</gene>
<keyword evidence="4" id="KW-1185">Reference proteome</keyword>
<evidence type="ECO:0000313" key="3">
    <source>
        <dbReference type="EMBL" id="GAA1871712.1"/>
    </source>
</evidence>